<feature type="region of interest" description="Disordered" evidence="1">
    <location>
        <begin position="1"/>
        <end position="26"/>
    </location>
</feature>
<feature type="compositionally biased region" description="Polar residues" evidence="1">
    <location>
        <begin position="349"/>
        <end position="372"/>
    </location>
</feature>
<feature type="compositionally biased region" description="Basic and acidic residues" evidence="1">
    <location>
        <begin position="326"/>
        <end position="337"/>
    </location>
</feature>
<reference evidence="3 4" key="1">
    <citation type="submission" date="2014-04" db="EMBL/GenBank/DDBJ databases">
        <authorList>
            <consortium name="DOE Joint Genome Institute"/>
            <person name="Kuo A."/>
            <person name="Tarkka M."/>
            <person name="Buscot F."/>
            <person name="Kohler A."/>
            <person name="Nagy L.G."/>
            <person name="Floudas D."/>
            <person name="Copeland A."/>
            <person name="Barry K.W."/>
            <person name="Cichocki N."/>
            <person name="Veneault-Fourrey C."/>
            <person name="LaButti K."/>
            <person name="Lindquist E.A."/>
            <person name="Lipzen A."/>
            <person name="Lundell T."/>
            <person name="Morin E."/>
            <person name="Murat C."/>
            <person name="Sun H."/>
            <person name="Tunlid A."/>
            <person name="Henrissat B."/>
            <person name="Grigoriev I.V."/>
            <person name="Hibbett D.S."/>
            <person name="Martin F."/>
            <person name="Nordberg H.P."/>
            <person name="Cantor M.N."/>
            <person name="Hua S.X."/>
        </authorList>
    </citation>
    <scope>NUCLEOTIDE SEQUENCE [LARGE SCALE GENOMIC DNA]</scope>
    <source>
        <strain evidence="3 4">F 1598</strain>
    </source>
</reference>
<accession>A0A0C3G1G1</accession>
<feature type="region of interest" description="Disordered" evidence="1">
    <location>
        <begin position="113"/>
        <end position="270"/>
    </location>
</feature>
<feature type="compositionally biased region" description="Polar residues" evidence="1">
    <location>
        <begin position="220"/>
        <end position="230"/>
    </location>
</feature>
<keyword evidence="2" id="KW-0472">Membrane</keyword>
<dbReference type="Proteomes" id="UP000054166">
    <property type="component" value="Unassembled WGS sequence"/>
</dbReference>
<protein>
    <submittedName>
        <fullName evidence="3">Uncharacterized protein</fullName>
    </submittedName>
</protein>
<feature type="compositionally biased region" description="Polar residues" evidence="1">
    <location>
        <begin position="237"/>
        <end position="253"/>
    </location>
</feature>
<feature type="compositionally biased region" description="Polar residues" evidence="1">
    <location>
        <begin position="180"/>
        <end position="197"/>
    </location>
</feature>
<keyword evidence="2" id="KW-0812">Transmembrane</keyword>
<sequence>MPSTSTKQHSTASPTPTSGLFVPDPNSKNSAKTTTIIVAVLATVSAIVLVIFLVRSFRHWMQKRAVVVPLPPIQPIAHHREHQLAQFEERKFAPPSPSSRPGSWAMQQLSAQDRIGGSGSMSDASLIPSEQHHRTQSNNNTINSSTPSPNISLLNQPALGLGDENPLPHPAPAFHGTGNPRDSNSSFGSIPERSSNTPSPLPFPDTPPPSSQSHTSTHPLISSNSTSSRQMRPRPTSMISNTSRASRKSQAGTAATAIRGAPHGPHSSVQIVLPTPLAPALSPYGRGGDGEWFYGEGMGRDAREGSVRSDSRLSIADKWAGMPIGRSERDERGRNDFGRIYGNADPRDSISTARTFSTISSTHAPSPSQTFFRSLPPSSFRDHSLTPPPQSQTPPVPRIPSAYNTNPNQLDEARGRPTSLSIDQTRPYSRSDSNSISLPRTRN</sequence>
<feature type="transmembrane region" description="Helical" evidence="2">
    <location>
        <begin position="35"/>
        <end position="54"/>
    </location>
</feature>
<dbReference type="HOGENOM" id="CLU_627069_0_0_1"/>
<keyword evidence="4" id="KW-1185">Reference proteome</keyword>
<dbReference type="EMBL" id="KN832987">
    <property type="protein sequence ID" value="KIM84581.1"/>
    <property type="molecule type" value="Genomic_DNA"/>
</dbReference>
<dbReference type="InParanoid" id="A0A0C3G1G1"/>
<feature type="compositionally biased region" description="Low complexity" evidence="1">
    <location>
        <begin position="137"/>
        <end position="155"/>
    </location>
</feature>
<gene>
    <name evidence="3" type="ORF">PILCRDRAFT_6210</name>
</gene>
<dbReference type="OrthoDB" id="3270653at2759"/>
<feature type="compositionally biased region" description="Pro residues" evidence="1">
    <location>
        <begin position="199"/>
        <end position="210"/>
    </location>
</feature>
<feature type="compositionally biased region" description="Polar residues" evidence="1">
    <location>
        <begin position="1"/>
        <end position="18"/>
    </location>
</feature>
<feature type="compositionally biased region" description="Pro residues" evidence="1">
    <location>
        <begin position="386"/>
        <end position="398"/>
    </location>
</feature>
<evidence type="ECO:0000313" key="3">
    <source>
        <dbReference type="EMBL" id="KIM84581.1"/>
    </source>
</evidence>
<dbReference type="AlphaFoldDB" id="A0A0C3G1G1"/>
<keyword evidence="2" id="KW-1133">Transmembrane helix</keyword>
<proteinExistence type="predicted"/>
<feature type="region of interest" description="Disordered" evidence="1">
    <location>
        <begin position="324"/>
        <end position="443"/>
    </location>
</feature>
<organism evidence="3 4">
    <name type="scientific">Piloderma croceum (strain F 1598)</name>
    <dbReference type="NCBI Taxonomy" id="765440"/>
    <lineage>
        <taxon>Eukaryota</taxon>
        <taxon>Fungi</taxon>
        <taxon>Dikarya</taxon>
        <taxon>Basidiomycota</taxon>
        <taxon>Agaricomycotina</taxon>
        <taxon>Agaricomycetes</taxon>
        <taxon>Agaricomycetidae</taxon>
        <taxon>Atheliales</taxon>
        <taxon>Atheliaceae</taxon>
        <taxon>Piloderma</taxon>
    </lineage>
</organism>
<reference evidence="4" key="2">
    <citation type="submission" date="2015-01" db="EMBL/GenBank/DDBJ databases">
        <title>Evolutionary Origins and Diversification of the Mycorrhizal Mutualists.</title>
        <authorList>
            <consortium name="DOE Joint Genome Institute"/>
            <consortium name="Mycorrhizal Genomics Consortium"/>
            <person name="Kohler A."/>
            <person name="Kuo A."/>
            <person name="Nagy L.G."/>
            <person name="Floudas D."/>
            <person name="Copeland A."/>
            <person name="Barry K.W."/>
            <person name="Cichocki N."/>
            <person name="Veneault-Fourrey C."/>
            <person name="LaButti K."/>
            <person name="Lindquist E.A."/>
            <person name="Lipzen A."/>
            <person name="Lundell T."/>
            <person name="Morin E."/>
            <person name="Murat C."/>
            <person name="Riley R."/>
            <person name="Ohm R."/>
            <person name="Sun H."/>
            <person name="Tunlid A."/>
            <person name="Henrissat B."/>
            <person name="Grigoriev I.V."/>
            <person name="Hibbett D.S."/>
            <person name="Martin F."/>
        </authorList>
    </citation>
    <scope>NUCLEOTIDE SEQUENCE [LARGE SCALE GENOMIC DNA]</scope>
    <source>
        <strain evidence="4">F 1598</strain>
    </source>
</reference>
<evidence type="ECO:0000313" key="4">
    <source>
        <dbReference type="Proteomes" id="UP000054166"/>
    </source>
</evidence>
<name>A0A0C3G1G1_PILCF</name>
<feature type="compositionally biased region" description="Polar residues" evidence="1">
    <location>
        <begin position="418"/>
        <end position="443"/>
    </location>
</feature>
<evidence type="ECO:0000256" key="2">
    <source>
        <dbReference type="SAM" id="Phobius"/>
    </source>
</evidence>
<evidence type="ECO:0000256" key="1">
    <source>
        <dbReference type="SAM" id="MobiDB-lite"/>
    </source>
</evidence>